<gene>
    <name evidence="1" type="ORF">K458DRAFT_406013</name>
</gene>
<dbReference type="AlphaFoldDB" id="A0A6G1IVJ8"/>
<keyword evidence="2" id="KW-1185">Reference proteome</keyword>
<protein>
    <submittedName>
        <fullName evidence="1">Uncharacterized protein</fullName>
    </submittedName>
</protein>
<proteinExistence type="predicted"/>
<sequence>MSATVPARESVEGFGRRRLYAPPSRFAYSSSIRSSYNLSAARSSSVFSECVTEATAWVAGFSTSRAVCAEAEVLCVVVDLSVVAGIGTGILKDVRFLKGSSLRLGFSSVEVQGWRERCWLGFVQRGCYIRGTYVICLWGCTCVAELEASVCTIALRRSLRVNLGTLPNKNHTSTGRLCSRA</sequence>
<dbReference type="EMBL" id="MU005588">
    <property type="protein sequence ID" value="KAF2682274.1"/>
    <property type="molecule type" value="Genomic_DNA"/>
</dbReference>
<evidence type="ECO:0000313" key="2">
    <source>
        <dbReference type="Proteomes" id="UP000799291"/>
    </source>
</evidence>
<dbReference type="Proteomes" id="UP000799291">
    <property type="component" value="Unassembled WGS sequence"/>
</dbReference>
<organism evidence="1 2">
    <name type="scientific">Lentithecium fluviatile CBS 122367</name>
    <dbReference type="NCBI Taxonomy" id="1168545"/>
    <lineage>
        <taxon>Eukaryota</taxon>
        <taxon>Fungi</taxon>
        <taxon>Dikarya</taxon>
        <taxon>Ascomycota</taxon>
        <taxon>Pezizomycotina</taxon>
        <taxon>Dothideomycetes</taxon>
        <taxon>Pleosporomycetidae</taxon>
        <taxon>Pleosporales</taxon>
        <taxon>Massarineae</taxon>
        <taxon>Lentitheciaceae</taxon>
        <taxon>Lentithecium</taxon>
    </lineage>
</organism>
<accession>A0A6G1IVJ8</accession>
<reference evidence="1" key="1">
    <citation type="journal article" date="2020" name="Stud. Mycol.">
        <title>101 Dothideomycetes genomes: a test case for predicting lifestyles and emergence of pathogens.</title>
        <authorList>
            <person name="Haridas S."/>
            <person name="Albert R."/>
            <person name="Binder M."/>
            <person name="Bloem J."/>
            <person name="Labutti K."/>
            <person name="Salamov A."/>
            <person name="Andreopoulos B."/>
            <person name="Baker S."/>
            <person name="Barry K."/>
            <person name="Bills G."/>
            <person name="Bluhm B."/>
            <person name="Cannon C."/>
            <person name="Castanera R."/>
            <person name="Culley D."/>
            <person name="Daum C."/>
            <person name="Ezra D."/>
            <person name="Gonzalez J."/>
            <person name="Henrissat B."/>
            <person name="Kuo A."/>
            <person name="Liang C."/>
            <person name="Lipzen A."/>
            <person name="Lutzoni F."/>
            <person name="Magnuson J."/>
            <person name="Mondo S."/>
            <person name="Nolan M."/>
            <person name="Ohm R."/>
            <person name="Pangilinan J."/>
            <person name="Park H.-J."/>
            <person name="Ramirez L."/>
            <person name="Alfaro M."/>
            <person name="Sun H."/>
            <person name="Tritt A."/>
            <person name="Yoshinaga Y."/>
            <person name="Zwiers L.-H."/>
            <person name="Turgeon B."/>
            <person name="Goodwin S."/>
            <person name="Spatafora J."/>
            <person name="Crous P."/>
            <person name="Grigoriev I."/>
        </authorList>
    </citation>
    <scope>NUCLEOTIDE SEQUENCE</scope>
    <source>
        <strain evidence="1">CBS 122367</strain>
    </source>
</reference>
<evidence type="ECO:0000313" key="1">
    <source>
        <dbReference type="EMBL" id="KAF2682274.1"/>
    </source>
</evidence>
<name>A0A6G1IVJ8_9PLEO</name>